<dbReference type="GO" id="GO:0005524">
    <property type="term" value="F:ATP binding"/>
    <property type="evidence" value="ECO:0007669"/>
    <property type="project" value="UniProtKB-KW"/>
</dbReference>
<organism evidence="8 9">
    <name type="scientific">Chiloscyllium punctatum</name>
    <name type="common">Brownbanded bambooshark</name>
    <name type="synonym">Hemiscyllium punctatum</name>
    <dbReference type="NCBI Taxonomy" id="137246"/>
    <lineage>
        <taxon>Eukaryota</taxon>
        <taxon>Metazoa</taxon>
        <taxon>Chordata</taxon>
        <taxon>Craniata</taxon>
        <taxon>Vertebrata</taxon>
        <taxon>Chondrichthyes</taxon>
        <taxon>Elasmobranchii</taxon>
        <taxon>Galeomorphii</taxon>
        <taxon>Galeoidea</taxon>
        <taxon>Orectolobiformes</taxon>
        <taxon>Hemiscylliidae</taxon>
        <taxon>Chiloscyllium</taxon>
    </lineage>
</organism>
<dbReference type="SUPFAM" id="SSF56112">
    <property type="entry name" value="Protein kinase-like (PK-like)"/>
    <property type="match status" value="1"/>
</dbReference>
<name>A0A401TS49_CHIPU</name>
<keyword evidence="3" id="KW-0808">Transferase</keyword>
<protein>
    <recommendedName>
        <fullName evidence="7">Protein kinase domain-containing protein</fullName>
    </recommendedName>
</protein>
<dbReference type="OMA" id="SGVSHMH"/>
<keyword evidence="9" id="KW-1185">Reference proteome</keyword>
<evidence type="ECO:0000256" key="2">
    <source>
        <dbReference type="ARBA" id="ARBA00022527"/>
    </source>
</evidence>
<evidence type="ECO:0000313" key="9">
    <source>
        <dbReference type="Proteomes" id="UP000287033"/>
    </source>
</evidence>
<keyword evidence="5" id="KW-0418">Kinase</keyword>
<feature type="non-terminal residue" evidence="8">
    <location>
        <position position="51"/>
    </location>
</feature>
<dbReference type="OrthoDB" id="63267at2759"/>
<dbReference type="STRING" id="137246.A0A401TS49"/>
<dbReference type="Gene3D" id="1.10.510.10">
    <property type="entry name" value="Transferase(Phosphotransferase) domain 1"/>
    <property type="match status" value="1"/>
</dbReference>
<feature type="domain" description="Protein kinase" evidence="7">
    <location>
        <begin position="1"/>
        <end position="51"/>
    </location>
</feature>
<evidence type="ECO:0000313" key="8">
    <source>
        <dbReference type="EMBL" id="GCC45500.1"/>
    </source>
</evidence>
<dbReference type="GO" id="GO:0004674">
    <property type="term" value="F:protein serine/threonine kinase activity"/>
    <property type="evidence" value="ECO:0007669"/>
    <property type="project" value="UniProtKB-KW"/>
</dbReference>
<dbReference type="Pfam" id="PF00069">
    <property type="entry name" value="Pkinase"/>
    <property type="match status" value="1"/>
</dbReference>
<evidence type="ECO:0000256" key="5">
    <source>
        <dbReference type="ARBA" id="ARBA00022777"/>
    </source>
</evidence>
<dbReference type="Proteomes" id="UP000287033">
    <property type="component" value="Unassembled WGS sequence"/>
</dbReference>
<dbReference type="InterPro" id="IPR011009">
    <property type="entry name" value="Kinase-like_dom_sf"/>
</dbReference>
<evidence type="ECO:0000256" key="6">
    <source>
        <dbReference type="ARBA" id="ARBA00022840"/>
    </source>
</evidence>
<dbReference type="InterPro" id="IPR050205">
    <property type="entry name" value="CDPK_Ser/Thr_kinases"/>
</dbReference>
<accession>A0A401TS49</accession>
<dbReference type="EMBL" id="BEZZ01166494">
    <property type="protein sequence ID" value="GCC45500.1"/>
    <property type="molecule type" value="Genomic_DNA"/>
</dbReference>
<sequence length="51" mass="5896">MELLRGGELLDRIRKRKHFSELEASQIMRSLVSGVSHMHDTGVVHRDLKPE</sequence>
<proteinExistence type="inferred from homology"/>
<evidence type="ECO:0000256" key="4">
    <source>
        <dbReference type="ARBA" id="ARBA00022741"/>
    </source>
</evidence>
<dbReference type="InterPro" id="IPR000719">
    <property type="entry name" value="Prot_kinase_dom"/>
</dbReference>
<comment type="caution">
    <text evidence="8">The sequence shown here is derived from an EMBL/GenBank/DDBJ whole genome shotgun (WGS) entry which is preliminary data.</text>
</comment>
<evidence type="ECO:0000256" key="3">
    <source>
        <dbReference type="ARBA" id="ARBA00022679"/>
    </source>
</evidence>
<keyword evidence="2" id="KW-0723">Serine/threonine-protein kinase</keyword>
<gene>
    <name evidence="8" type="ORF">chiPu_0029808</name>
</gene>
<keyword evidence="6" id="KW-0067">ATP-binding</keyword>
<dbReference type="PROSITE" id="PS50011">
    <property type="entry name" value="PROTEIN_KINASE_DOM"/>
    <property type="match status" value="1"/>
</dbReference>
<reference evidence="8 9" key="1">
    <citation type="journal article" date="2018" name="Nat. Ecol. Evol.">
        <title>Shark genomes provide insights into elasmobranch evolution and the origin of vertebrates.</title>
        <authorList>
            <person name="Hara Y"/>
            <person name="Yamaguchi K"/>
            <person name="Onimaru K"/>
            <person name="Kadota M"/>
            <person name="Koyanagi M"/>
            <person name="Keeley SD"/>
            <person name="Tatsumi K"/>
            <person name="Tanaka K"/>
            <person name="Motone F"/>
            <person name="Kageyama Y"/>
            <person name="Nozu R"/>
            <person name="Adachi N"/>
            <person name="Nishimura O"/>
            <person name="Nakagawa R"/>
            <person name="Tanegashima C"/>
            <person name="Kiyatake I"/>
            <person name="Matsumoto R"/>
            <person name="Murakumo K"/>
            <person name="Nishida K"/>
            <person name="Terakita A"/>
            <person name="Kuratani S"/>
            <person name="Sato K"/>
            <person name="Hyodo S Kuraku.S."/>
        </authorList>
    </citation>
    <scope>NUCLEOTIDE SEQUENCE [LARGE SCALE GENOMIC DNA]</scope>
</reference>
<comment type="similarity">
    <text evidence="1">Belongs to the protein kinase superfamily. CAMK Ser/Thr protein kinase family.</text>
</comment>
<keyword evidence="4" id="KW-0547">Nucleotide-binding</keyword>
<evidence type="ECO:0000256" key="1">
    <source>
        <dbReference type="ARBA" id="ARBA00006692"/>
    </source>
</evidence>
<dbReference type="AlphaFoldDB" id="A0A401TS49"/>
<evidence type="ECO:0000259" key="7">
    <source>
        <dbReference type="PROSITE" id="PS50011"/>
    </source>
</evidence>
<dbReference type="PANTHER" id="PTHR24349">
    <property type="entry name" value="SERINE/THREONINE-PROTEIN KINASE"/>
    <property type="match status" value="1"/>
</dbReference>